<evidence type="ECO:0000313" key="4">
    <source>
        <dbReference type="EMBL" id="ENO18238.1"/>
    </source>
</evidence>
<dbReference type="Gene3D" id="3.30.450.380">
    <property type="match status" value="1"/>
</dbReference>
<dbReference type="SUPFAM" id="SSF52540">
    <property type="entry name" value="P-loop containing nucleoside triphosphate hydrolases"/>
    <property type="match status" value="1"/>
</dbReference>
<dbReference type="OrthoDB" id="9810761at2"/>
<sequence>MGARRGAQGGARNGTRVERAPAAHSADPRGEAVEQKVFEQEVFEQDALARIASGQGIGLAVRQAARPGAGIREMSELLEKVTSIAAGTGPELARVLVDPLTSDVLVNSTQAWVDRGRGLEPLDLPLDSDEQTRALAVRMAAACGRRLDDASPIVDGSLPGGIRLHAVLPAPSASGTLLSLRTARAAGMGVDDMIETGSITPEIGRILRNLVEQRANVLVSGATGSGKTTLLAALLGLVPADERIICIEEVPELSPDHPHVISLVERKANVQGQGGIPLSELVRAAMRMRPDRLVLGECRGPEVRDVLLALNTGHDGGWATIHANGANDVPARLHALGALAGMSDAAVAAQAVAALDAVVHMQRAPVRSGMDEGPGRWVSEIALLRRQGSELLCDLAIKATRFGKCEHGPGWEDLEKRLAGSASGREPAGSA</sequence>
<dbReference type="STRING" id="888050.HMPREF9004_0807"/>
<gene>
    <name evidence="4" type="ORF">HMPREF9004_0807</name>
</gene>
<dbReference type="InterPro" id="IPR022399">
    <property type="entry name" value="TadA-like_ATPase"/>
</dbReference>
<dbReference type="InterPro" id="IPR050921">
    <property type="entry name" value="T4SS_GSP_E_ATPase"/>
</dbReference>
<dbReference type="Proteomes" id="UP000013015">
    <property type="component" value="Unassembled WGS sequence"/>
</dbReference>
<proteinExistence type="inferred from homology"/>
<protein>
    <submittedName>
        <fullName evidence="4">Type II/IV secretion system protein</fullName>
    </submittedName>
</protein>
<reference evidence="4 5" key="1">
    <citation type="submission" date="2013-03" db="EMBL/GenBank/DDBJ databases">
        <title>Reference genome for the Human Microbiome Project.</title>
        <authorList>
            <person name="Aqrawi P."/>
            <person name="Ayvaz T."/>
            <person name="Bess C."/>
            <person name="Blankenburg K."/>
            <person name="Coyle M."/>
            <person name="Deng J."/>
            <person name="Forbes L."/>
            <person name="Fowler G."/>
            <person name="Francisco L."/>
            <person name="Fu Q."/>
            <person name="Gibbs R."/>
            <person name="Gross S."/>
            <person name="Gubbala S."/>
            <person name="Hale W."/>
            <person name="Hemphill L."/>
            <person name="Highlander S."/>
            <person name="Hirani K."/>
            <person name="Jackson L."/>
            <person name="Jakkamsetti A."/>
            <person name="Javaid M."/>
            <person name="Jayaseelan J.C."/>
            <person name="Jiang H."/>
            <person name="Joshi V."/>
            <person name="Korchina V."/>
            <person name="Kovar C."/>
            <person name="Lara F."/>
            <person name="Lee S."/>
            <person name="Liu Y."/>
            <person name="Mata R."/>
            <person name="Mathew T."/>
            <person name="Munidasa M."/>
            <person name="Muzny D."/>
            <person name="Nazareth L."/>
            <person name="Ngo R."/>
            <person name="Nguyen L."/>
            <person name="Nguyen N."/>
            <person name="Okwuonu G."/>
            <person name="Ongeri F."/>
            <person name="Palculict T."/>
            <person name="Patil S."/>
            <person name="Petrosino J."/>
            <person name="Pham C."/>
            <person name="Pham P."/>
            <person name="Pu L.-L."/>
            <person name="Qin X."/>
            <person name="Qu J."/>
            <person name="Reid J."/>
            <person name="Ross M."/>
            <person name="Ruth R."/>
            <person name="Saada N."/>
            <person name="San Lucas F."/>
            <person name="Santibanez J."/>
            <person name="Shang Y."/>
            <person name="Simmons D."/>
            <person name="Song X.-Z."/>
            <person name="Tang L.-Y."/>
            <person name="Thornton R."/>
            <person name="Warren J."/>
            <person name="Weissenberger G."/>
            <person name="Wilczek-Boney K."/>
            <person name="Worley K."/>
            <person name="Youmans B."/>
            <person name="Zhang J."/>
            <person name="Zhang L."/>
            <person name="Zhao Z."/>
            <person name="Zhou C."/>
            <person name="Zhu D."/>
            <person name="Zhu Y."/>
        </authorList>
    </citation>
    <scope>NUCLEOTIDE SEQUENCE [LARGE SCALE GENOMIC DNA]</scope>
    <source>
        <strain evidence="4 5">F0333</strain>
    </source>
</reference>
<organism evidence="4 5">
    <name type="scientific">Schaalia cardiffensis F0333</name>
    <dbReference type="NCBI Taxonomy" id="888050"/>
    <lineage>
        <taxon>Bacteria</taxon>
        <taxon>Bacillati</taxon>
        <taxon>Actinomycetota</taxon>
        <taxon>Actinomycetes</taxon>
        <taxon>Actinomycetales</taxon>
        <taxon>Actinomycetaceae</taxon>
        <taxon>Schaalia</taxon>
    </lineage>
</organism>
<feature type="region of interest" description="Disordered" evidence="2">
    <location>
        <begin position="1"/>
        <end position="32"/>
    </location>
</feature>
<dbReference type="Gene3D" id="3.40.50.300">
    <property type="entry name" value="P-loop containing nucleotide triphosphate hydrolases"/>
    <property type="match status" value="1"/>
</dbReference>
<dbReference type="eggNOG" id="COG4962">
    <property type="taxonomic scope" value="Bacteria"/>
</dbReference>
<accession>N6XAS9</accession>
<dbReference type="HOGENOM" id="CLU_005379_8_0_11"/>
<dbReference type="EMBL" id="AQHZ01000015">
    <property type="protein sequence ID" value="ENO18238.1"/>
    <property type="molecule type" value="Genomic_DNA"/>
</dbReference>
<dbReference type="AlphaFoldDB" id="N6XAS9"/>
<dbReference type="InterPro" id="IPR027417">
    <property type="entry name" value="P-loop_NTPase"/>
</dbReference>
<dbReference type="RefSeq" id="WP_005962536.1">
    <property type="nucleotide sequence ID" value="NZ_CP040505.1"/>
</dbReference>
<evidence type="ECO:0000259" key="3">
    <source>
        <dbReference type="Pfam" id="PF00437"/>
    </source>
</evidence>
<dbReference type="CDD" id="cd01130">
    <property type="entry name" value="VirB11-like_ATPase"/>
    <property type="match status" value="1"/>
</dbReference>
<comment type="similarity">
    <text evidence="1">Belongs to the GSP E family.</text>
</comment>
<dbReference type="InterPro" id="IPR001482">
    <property type="entry name" value="T2SS/T4SS_dom"/>
</dbReference>
<dbReference type="NCBIfam" id="TIGR03819">
    <property type="entry name" value="heli_sec_ATPase"/>
    <property type="match status" value="1"/>
</dbReference>
<dbReference type="PANTHER" id="PTHR30486">
    <property type="entry name" value="TWITCHING MOTILITY PROTEIN PILT"/>
    <property type="match status" value="1"/>
</dbReference>
<comment type="caution">
    <text evidence="4">The sequence shown here is derived from an EMBL/GenBank/DDBJ whole genome shotgun (WGS) entry which is preliminary data.</text>
</comment>
<evidence type="ECO:0000256" key="2">
    <source>
        <dbReference type="SAM" id="MobiDB-lite"/>
    </source>
</evidence>
<name>N6XAS9_9ACTO</name>
<keyword evidence="5" id="KW-1185">Reference proteome</keyword>
<dbReference type="PANTHER" id="PTHR30486:SF6">
    <property type="entry name" value="TYPE IV PILUS RETRACTATION ATPASE PILT"/>
    <property type="match status" value="1"/>
</dbReference>
<feature type="domain" description="Bacterial type II secretion system protein E" evidence="3">
    <location>
        <begin position="97"/>
        <end position="348"/>
    </location>
</feature>
<evidence type="ECO:0000313" key="5">
    <source>
        <dbReference type="Proteomes" id="UP000013015"/>
    </source>
</evidence>
<dbReference type="PATRIC" id="fig|888050.3.peg.765"/>
<feature type="compositionally biased region" description="Basic and acidic residues" evidence="2">
    <location>
        <begin position="15"/>
        <end position="32"/>
    </location>
</feature>
<evidence type="ECO:0000256" key="1">
    <source>
        <dbReference type="ARBA" id="ARBA00006611"/>
    </source>
</evidence>
<dbReference type="Pfam" id="PF00437">
    <property type="entry name" value="T2SSE"/>
    <property type="match status" value="1"/>
</dbReference>
<dbReference type="GO" id="GO:0016887">
    <property type="term" value="F:ATP hydrolysis activity"/>
    <property type="evidence" value="ECO:0007669"/>
    <property type="project" value="InterPro"/>
</dbReference>